<proteinExistence type="predicted"/>
<evidence type="ECO:0000313" key="3">
    <source>
        <dbReference type="Proteomes" id="UP000254866"/>
    </source>
</evidence>
<comment type="caution">
    <text evidence="2">The sequence shown here is derived from an EMBL/GenBank/DDBJ whole genome shotgun (WGS) entry which is preliminary data.</text>
</comment>
<dbReference type="EMBL" id="NPIC01000002">
    <property type="protein sequence ID" value="RDL38537.1"/>
    <property type="molecule type" value="Genomic_DNA"/>
</dbReference>
<dbReference type="RefSeq" id="XP_031871193.1">
    <property type="nucleotide sequence ID" value="XM_032011500.1"/>
</dbReference>
<dbReference type="Proteomes" id="UP000254866">
    <property type="component" value="Unassembled WGS sequence"/>
</dbReference>
<feature type="region of interest" description="Disordered" evidence="1">
    <location>
        <begin position="147"/>
        <end position="166"/>
    </location>
</feature>
<gene>
    <name evidence="2" type="ORF">BP5553_02877</name>
</gene>
<keyword evidence="3" id="KW-1185">Reference proteome</keyword>
<accession>A0A370TSN2</accession>
<feature type="region of interest" description="Disordered" evidence="1">
    <location>
        <begin position="1"/>
        <end position="50"/>
    </location>
</feature>
<name>A0A370TSN2_9HELO</name>
<evidence type="ECO:0000256" key="1">
    <source>
        <dbReference type="SAM" id="MobiDB-lite"/>
    </source>
</evidence>
<organism evidence="2 3">
    <name type="scientific">Venustampulla echinocandica</name>
    <dbReference type="NCBI Taxonomy" id="2656787"/>
    <lineage>
        <taxon>Eukaryota</taxon>
        <taxon>Fungi</taxon>
        <taxon>Dikarya</taxon>
        <taxon>Ascomycota</taxon>
        <taxon>Pezizomycotina</taxon>
        <taxon>Leotiomycetes</taxon>
        <taxon>Helotiales</taxon>
        <taxon>Pleuroascaceae</taxon>
        <taxon>Venustampulla</taxon>
    </lineage>
</organism>
<feature type="compositionally biased region" description="Polar residues" evidence="1">
    <location>
        <begin position="152"/>
        <end position="166"/>
    </location>
</feature>
<feature type="compositionally biased region" description="Basic residues" evidence="1">
    <location>
        <begin position="1"/>
        <end position="19"/>
    </location>
</feature>
<protein>
    <submittedName>
        <fullName evidence="2">Uncharacterized protein</fullName>
    </submittedName>
</protein>
<evidence type="ECO:0000313" key="2">
    <source>
        <dbReference type="EMBL" id="RDL38537.1"/>
    </source>
</evidence>
<dbReference type="AlphaFoldDB" id="A0A370TSN2"/>
<reference evidence="2 3" key="1">
    <citation type="journal article" date="2018" name="IMA Fungus">
        <title>IMA Genome-F 9: Draft genome sequence of Annulohypoxylon stygium, Aspergillus mulundensis, Berkeleyomyces basicola (syn. Thielaviopsis basicola), Ceratocystis smalleyi, two Cercospora beticola strains, Coleophoma cylindrospora, Fusarium fracticaudum, Phialophora cf. hyalina, and Morchella septimelata.</title>
        <authorList>
            <person name="Wingfield B.D."/>
            <person name="Bills G.F."/>
            <person name="Dong Y."/>
            <person name="Huang W."/>
            <person name="Nel W.J."/>
            <person name="Swalarsk-Parry B.S."/>
            <person name="Vaghefi N."/>
            <person name="Wilken P.M."/>
            <person name="An Z."/>
            <person name="de Beer Z.W."/>
            <person name="De Vos L."/>
            <person name="Chen L."/>
            <person name="Duong T.A."/>
            <person name="Gao Y."/>
            <person name="Hammerbacher A."/>
            <person name="Kikkert J.R."/>
            <person name="Li Y."/>
            <person name="Li H."/>
            <person name="Li K."/>
            <person name="Li Q."/>
            <person name="Liu X."/>
            <person name="Ma X."/>
            <person name="Naidoo K."/>
            <person name="Pethybridge S.J."/>
            <person name="Sun J."/>
            <person name="Steenkamp E.T."/>
            <person name="van der Nest M.A."/>
            <person name="van Wyk S."/>
            <person name="Wingfield M.J."/>
            <person name="Xiong C."/>
            <person name="Yue Q."/>
            <person name="Zhang X."/>
        </authorList>
    </citation>
    <scope>NUCLEOTIDE SEQUENCE [LARGE SCALE GENOMIC DNA]</scope>
    <source>
        <strain evidence="2 3">BP 5553</strain>
    </source>
</reference>
<dbReference type="GeneID" id="43595726"/>
<feature type="region of interest" description="Disordered" evidence="1">
    <location>
        <begin position="184"/>
        <end position="211"/>
    </location>
</feature>
<sequence>MPGRHRPSRHRAHRYRRQRQREARHYEIGGPASRPGASTHVLQGKHSHGLRYDEPSNCVNINDGTRAAPLGPLTDSNLLDFPASTSTTTISASKSVTLRDVNREGIPKLTETPGAFVGTVGPSTPSATLTTSTLHWTSANASNSTLTSIASPSTHPYHSFSPTTQNSIDPAAKVRQISDEMAEKVTTPGTVRSAAGRTTEAENQHQDSTTSGRMDIEGAEMAIYEAAAKFKALPLHSRAKMIH</sequence>